<feature type="transmembrane region" description="Helical" evidence="2">
    <location>
        <begin position="17"/>
        <end position="36"/>
    </location>
</feature>
<feature type="region of interest" description="Disordered" evidence="1">
    <location>
        <begin position="105"/>
        <end position="130"/>
    </location>
</feature>
<evidence type="ECO:0000313" key="4">
    <source>
        <dbReference type="Proteomes" id="UP001592530"/>
    </source>
</evidence>
<protein>
    <submittedName>
        <fullName evidence="3">SHOCT domain-containing protein</fullName>
    </submittedName>
</protein>
<evidence type="ECO:0000256" key="2">
    <source>
        <dbReference type="SAM" id="Phobius"/>
    </source>
</evidence>
<keyword evidence="2" id="KW-1133">Transmembrane helix</keyword>
<feature type="compositionally biased region" description="Low complexity" evidence="1">
    <location>
        <begin position="62"/>
        <end position="72"/>
    </location>
</feature>
<name>A0ABV6WX28_9ACTN</name>
<accession>A0ABV6WX28</accession>
<gene>
    <name evidence="3" type="ORF">ACEZDB_07575</name>
</gene>
<dbReference type="EMBL" id="JBHEZY010000002">
    <property type="protein sequence ID" value="MFC1430524.1"/>
    <property type="molecule type" value="Genomic_DNA"/>
</dbReference>
<keyword evidence="2" id="KW-0812">Transmembrane</keyword>
<reference evidence="3 4" key="1">
    <citation type="submission" date="2024-09" db="EMBL/GenBank/DDBJ databases">
        <authorList>
            <person name="Lee S.D."/>
        </authorList>
    </citation>
    <scope>NUCLEOTIDE SEQUENCE [LARGE SCALE GENOMIC DNA]</scope>
    <source>
        <strain evidence="3 4">N1-3</strain>
    </source>
</reference>
<organism evidence="3 4">
    <name type="scientific">Streptacidiphilus alkalitolerans</name>
    <dbReference type="NCBI Taxonomy" id="3342712"/>
    <lineage>
        <taxon>Bacteria</taxon>
        <taxon>Bacillati</taxon>
        <taxon>Actinomycetota</taxon>
        <taxon>Actinomycetes</taxon>
        <taxon>Kitasatosporales</taxon>
        <taxon>Streptomycetaceae</taxon>
        <taxon>Streptacidiphilus</taxon>
    </lineage>
</organism>
<sequence length="130" mass="13698">MHTTLLADGWHGGPGPWILLVPLFWIAVAVFVRKVVFRGRGWGRHWDADHGPGPGQARGPWAAAAGYGRQAPAPSPIDTLNRRYADGVIDELEYRERYDLLSSVTGGVTDGGTAPGTAPGTAAGPESGGR</sequence>
<dbReference type="Proteomes" id="UP001592530">
    <property type="component" value="Unassembled WGS sequence"/>
</dbReference>
<evidence type="ECO:0000313" key="3">
    <source>
        <dbReference type="EMBL" id="MFC1430524.1"/>
    </source>
</evidence>
<feature type="region of interest" description="Disordered" evidence="1">
    <location>
        <begin position="45"/>
        <end position="78"/>
    </location>
</feature>
<dbReference type="RefSeq" id="WP_380550179.1">
    <property type="nucleotide sequence ID" value="NZ_JBHEZY010000002.1"/>
</dbReference>
<feature type="compositionally biased region" description="Low complexity" evidence="1">
    <location>
        <begin position="115"/>
        <end position="130"/>
    </location>
</feature>
<evidence type="ECO:0000256" key="1">
    <source>
        <dbReference type="SAM" id="MobiDB-lite"/>
    </source>
</evidence>
<keyword evidence="2" id="KW-0472">Membrane</keyword>
<comment type="caution">
    <text evidence="3">The sequence shown here is derived from an EMBL/GenBank/DDBJ whole genome shotgun (WGS) entry which is preliminary data.</text>
</comment>
<proteinExistence type="predicted"/>